<name>A0A835H5Q5_9MAGN</name>
<evidence type="ECO:0000313" key="3">
    <source>
        <dbReference type="Proteomes" id="UP000631114"/>
    </source>
</evidence>
<organism evidence="2 3">
    <name type="scientific">Coptis chinensis</name>
    <dbReference type="NCBI Taxonomy" id="261450"/>
    <lineage>
        <taxon>Eukaryota</taxon>
        <taxon>Viridiplantae</taxon>
        <taxon>Streptophyta</taxon>
        <taxon>Embryophyta</taxon>
        <taxon>Tracheophyta</taxon>
        <taxon>Spermatophyta</taxon>
        <taxon>Magnoliopsida</taxon>
        <taxon>Ranunculales</taxon>
        <taxon>Ranunculaceae</taxon>
        <taxon>Coptidoideae</taxon>
        <taxon>Coptis</taxon>
    </lineage>
</organism>
<dbReference type="EMBL" id="JADFTS010000008">
    <property type="protein sequence ID" value="KAF9594020.1"/>
    <property type="molecule type" value="Genomic_DNA"/>
</dbReference>
<dbReference type="InterPro" id="IPR002083">
    <property type="entry name" value="MATH/TRAF_dom"/>
</dbReference>
<sequence length="501" mass="57170">MEAGLCRDAPTTQFRCKAEHFSALLNSSVERYESPEFVVGDYKWKLVFYPRGNKEKDVNDHISLYLVLVNNNSSDANKELKVTFSLLALDQIEDKCLSLQGVSKLGEMHVESGFDKFLSHKIFNDPSYGYLINDTCLFGADIFYSTKTIKGQCLSMIKYPVTFKYMWEMEKFSELTDEFYYSSRFRTRGHDWKVLVYPKGNESAKGKFLSLYLVLADCPKQLSLGTEILVDFTLRVIDQVNQKHKEKKPSTTMCLGASRKDWGWRELLPLSDLNESTGFLVNDTFVLEAEVMVLGSTESWDRGTPRLRSLNRLLGNNVGYTHISMRGDKGAIGITIKACTIKGAKSREDIMEAGLSRLLRDAPPTHFRFKIESFSSLSYSSLERVESCEFEAGDYKWKLAIYPRGNKAKDHISLYLVLVNNNSDNKEILVTYSLFVFDHIQYKYLPVQGASRFHATKPESGFDKFLTLKIFNEPSNGYLIDDTCIFGAELFFIKSTDNACQ</sequence>
<dbReference type="SUPFAM" id="SSF49599">
    <property type="entry name" value="TRAF domain-like"/>
    <property type="match status" value="3"/>
</dbReference>
<dbReference type="Gene3D" id="2.60.210.10">
    <property type="entry name" value="Apoptosis, Tumor Necrosis Factor Receptor Associated Protein 2, Chain A"/>
    <property type="match status" value="3"/>
</dbReference>
<accession>A0A835H5Q5</accession>
<dbReference type="PROSITE" id="PS50144">
    <property type="entry name" value="MATH"/>
    <property type="match status" value="3"/>
</dbReference>
<dbReference type="SMART" id="SM00061">
    <property type="entry name" value="MATH"/>
    <property type="match status" value="3"/>
</dbReference>
<dbReference type="Proteomes" id="UP000631114">
    <property type="component" value="Unassembled WGS sequence"/>
</dbReference>
<feature type="domain" description="MATH" evidence="1">
    <location>
        <begin position="162"/>
        <end position="291"/>
    </location>
</feature>
<gene>
    <name evidence="2" type="ORF">IFM89_026828</name>
</gene>
<evidence type="ECO:0000313" key="2">
    <source>
        <dbReference type="EMBL" id="KAF9594020.1"/>
    </source>
</evidence>
<feature type="domain" description="MATH" evidence="1">
    <location>
        <begin position="11"/>
        <end position="142"/>
    </location>
</feature>
<dbReference type="Pfam" id="PF22486">
    <property type="entry name" value="MATH_2"/>
    <property type="match status" value="3"/>
</dbReference>
<reference evidence="2 3" key="1">
    <citation type="submission" date="2020-10" db="EMBL/GenBank/DDBJ databases">
        <title>The Coptis chinensis genome and diversification of protoberbering-type alkaloids.</title>
        <authorList>
            <person name="Wang B."/>
            <person name="Shu S."/>
            <person name="Song C."/>
            <person name="Liu Y."/>
        </authorList>
    </citation>
    <scope>NUCLEOTIDE SEQUENCE [LARGE SCALE GENOMIC DNA]</scope>
    <source>
        <strain evidence="2">HL-2020</strain>
        <tissue evidence="2">Leaf</tissue>
    </source>
</reference>
<dbReference type="OrthoDB" id="1883087at2759"/>
<dbReference type="CDD" id="cd00121">
    <property type="entry name" value="MATH"/>
    <property type="match status" value="3"/>
</dbReference>
<dbReference type="PANTHER" id="PTHR46162">
    <property type="entry name" value="TRAF-LIKE FAMILY PROTEIN"/>
    <property type="match status" value="1"/>
</dbReference>
<keyword evidence="3" id="KW-1185">Reference proteome</keyword>
<dbReference type="PANTHER" id="PTHR46162:SF2">
    <property type="entry name" value="ANKYRIN REPEAT-CONTAINING PROTEIN-RELATED"/>
    <property type="match status" value="1"/>
</dbReference>
<comment type="caution">
    <text evidence="2">The sequence shown here is derived from an EMBL/GenBank/DDBJ whole genome shotgun (WGS) entry which is preliminary data.</text>
</comment>
<dbReference type="InterPro" id="IPR008974">
    <property type="entry name" value="TRAF-like"/>
</dbReference>
<feature type="domain" description="MATH" evidence="1">
    <location>
        <begin position="364"/>
        <end position="490"/>
    </location>
</feature>
<dbReference type="AlphaFoldDB" id="A0A835H5Q5"/>
<protein>
    <recommendedName>
        <fullName evidence="1">MATH domain-containing protein</fullName>
    </recommendedName>
</protein>
<proteinExistence type="predicted"/>
<evidence type="ECO:0000259" key="1">
    <source>
        <dbReference type="PROSITE" id="PS50144"/>
    </source>
</evidence>